<evidence type="ECO:0000256" key="1">
    <source>
        <dbReference type="SAM" id="MobiDB-lite"/>
    </source>
</evidence>
<gene>
    <name evidence="3" type="primary">LOC113211736</name>
</gene>
<dbReference type="OrthoDB" id="2157380at2759"/>
<dbReference type="CTD" id="127700"/>
<organism evidence="2 3">
    <name type="scientific">Frankliniella occidentalis</name>
    <name type="common">Western flower thrips</name>
    <name type="synonym">Euthrips occidentalis</name>
    <dbReference type="NCBI Taxonomy" id="133901"/>
    <lineage>
        <taxon>Eukaryota</taxon>
        <taxon>Metazoa</taxon>
        <taxon>Ecdysozoa</taxon>
        <taxon>Arthropoda</taxon>
        <taxon>Hexapoda</taxon>
        <taxon>Insecta</taxon>
        <taxon>Pterygota</taxon>
        <taxon>Neoptera</taxon>
        <taxon>Paraneoptera</taxon>
        <taxon>Thysanoptera</taxon>
        <taxon>Terebrantia</taxon>
        <taxon>Thripoidea</taxon>
        <taxon>Thripidae</taxon>
        <taxon>Frankliniella</taxon>
    </lineage>
</organism>
<name>A0A6J1SYT1_FRAOC</name>
<dbReference type="GO" id="GO:0005737">
    <property type="term" value="C:cytoplasm"/>
    <property type="evidence" value="ECO:0007669"/>
    <property type="project" value="TreeGrafter"/>
</dbReference>
<dbReference type="InterPro" id="IPR019332">
    <property type="entry name" value="OSCP1"/>
</dbReference>
<dbReference type="PANTHER" id="PTHR21439:SF0">
    <property type="entry name" value="PROTEIN OSCP1"/>
    <property type="match status" value="1"/>
</dbReference>
<dbReference type="GeneID" id="113211736"/>
<feature type="compositionally biased region" description="Acidic residues" evidence="1">
    <location>
        <begin position="416"/>
        <end position="429"/>
    </location>
</feature>
<dbReference type="PANTHER" id="PTHR21439">
    <property type="entry name" value="OXIDORED-NITRO DOMAIN-CONTAINING PROTEIN"/>
    <property type="match status" value="1"/>
</dbReference>
<feature type="region of interest" description="Disordered" evidence="1">
    <location>
        <begin position="332"/>
        <end position="437"/>
    </location>
</feature>
<dbReference type="Proteomes" id="UP000504606">
    <property type="component" value="Unplaced"/>
</dbReference>
<evidence type="ECO:0000313" key="3">
    <source>
        <dbReference type="RefSeq" id="XP_026285992.2"/>
    </source>
</evidence>
<dbReference type="RefSeq" id="XP_026285992.2">
    <property type="nucleotide sequence ID" value="XM_026430207.2"/>
</dbReference>
<dbReference type="AlphaFoldDB" id="A0A6J1SYT1"/>
<dbReference type="KEGG" id="foc:113211736"/>
<feature type="compositionally biased region" description="Low complexity" evidence="1">
    <location>
        <begin position="351"/>
        <end position="383"/>
    </location>
</feature>
<sequence length="437" mass="46792">MAQDRTLPMLLLNLGGEMVYILEQRLQAQRVAEDKAVKVLEDICRLLLHERFMAELLVPQPLGHVAALKTFFRDLAHSSIMRLDDESMAKMWDLMTMAVKLQALRADSPGELLQATLNHIEYVGEHVPAVRAQAEGAAKGLQEFYGRMSSGELQAVRYCILNYLQGLAVRVSLFLKHGMQDMHGRLLAPRDGPVPPGCEPPGTLRVMDGGGREVDSVVQVFHFPPGGQFTTPARDSGPGANTELGYNMYSELENPGGAAAAAAAARRHRRRSSVPAASVGGKLVDAQGRPLYVGREELNMLMAQLLGNRPSPRDKDVPIRLICVSLFDSGDAEPLSEDVAGPSQRPPPSSFPGTSAGASGSAAGPSSMMNIDASGSAGSRSARLQQVLADLDVHDADPPAESAPEPGGADGGFLDLWDDLEHDDDDGGDEALLRPLL</sequence>
<dbReference type="Pfam" id="PF10188">
    <property type="entry name" value="Oscp1"/>
    <property type="match status" value="1"/>
</dbReference>
<dbReference type="GO" id="GO:0005886">
    <property type="term" value="C:plasma membrane"/>
    <property type="evidence" value="ECO:0007669"/>
    <property type="project" value="TreeGrafter"/>
</dbReference>
<keyword evidence="2" id="KW-1185">Reference proteome</keyword>
<proteinExistence type="predicted"/>
<reference evidence="3" key="1">
    <citation type="submission" date="2025-08" db="UniProtKB">
        <authorList>
            <consortium name="RefSeq"/>
        </authorList>
    </citation>
    <scope>IDENTIFICATION</scope>
    <source>
        <tissue evidence="3">Whole organism</tissue>
    </source>
</reference>
<accession>A0A6J1SYT1</accession>
<feature type="compositionally biased region" description="Low complexity" evidence="1">
    <location>
        <begin position="399"/>
        <end position="415"/>
    </location>
</feature>
<evidence type="ECO:0000313" key="2">
    <source>
        <dbReference type="Proteomes" id="UP000504606"/>
    </source>
</evidence>
<protein>
    <submittedName>
        <fullName evidence="3">Protein OSCP1</fullName>
    </submittedName>
</protein>